<gene>
    <name evidence="2" type="ORF">GCM10017576_04580</name>
</gene>
<feature type="region of interest" description="Disordered" evidence="1">
    <location>
        <begin position="43"/>
        <end position="62"/>
    </location>
</feature>
<name>A0A9W6H1D2_9MICO</name>
<sequence>MRTPDREMTTMGIPHRRGGRTAGGWAAAVACAVLLSGCATPGARPGPDADGDPSPSATIPAHDVEPGQTLRCGGLSFSSDALVKPVPLSRADERVREAVQSAADDAGMPVAAAEAPETWLVASADDRQIALLHPRADAEGSAPAFEQVTLLWHEAGSDRPAEWTVASSGPCAPRADAGELNAAAIALDPEQPPAPSDTTVHLLVTELACHGGEDAEGRVELASLIETEESVEIVIGVRPDETAEAWTCQSNPATPFALELNAPLGDRDIVDVGVVPAQTLEPVDTAR</sequence>
<dbReference type="Proteomes" id="UP001142462">
    <property type="component" value="Unassembled WGS sequence"/>
</dbReference>
<dbReference type="PROSITE" id="PS51257">
    <property type="entry name" value="PROKAR_LIPOPROTEIN"/>
    <property type="match status" value="1"/>
</dbReference>
<proteinExistence type="predicted"/>
<protein>
    <submittedName>
        <fullName evidence="2">Uncharacterized protein</fullName>
    </submittedName>
</protein>
<keyword evidence="3" id="KW-1185">Reference proteome</keyword>
<evidence type="ECO:0000256" key="1">
    <source>
        <dbReference type="SAM" id="MobiDB-lite"/>
    </source>
</evidence>
<evidence type="ECO:0000313" key="3">
    <source>
        <dbReference type="Proteomes" id="UP001142462"/>
    </source>
</evidence>
<dbReference type="RefSeq" id="WP_271172046.1">
    <property type="nucleotide sequence ID" value="NZ_BSEJ01000001.1"/>
</dbReference>
<dbReference type="AlphaFoldDB" id="A0A9W6H1D2"/>
<evidence type="ECO:0000313" key="2">
    <source>
        <dbReference type="EMBL" id="GLJ60329.1"/>
    </source>
</evidence>
<reference evidence="2" key="1">
    <citation type="journal article" date="2014" name="Int. J. Syst. Evol. Microbiol.">
        <title>Complete genome sequence of Corynebacterium casei LMG S-19264T (=DSM 44701T), isolated from a smear-ripened cheese.</title>
        <authorList>
            <consortium name="US DOE Joint Genome Institute (JGI-PGF)"/>
            <person name="Walter F."/>
            <person name="Albersmeier A."/>
            <person name="Kalinowski J."/>
            <person name="Ruckert C."/>
        </authorList>
    </citation>
    <scope>NUCLEOTIDE SEQUENCE</scope>
    <source>
        <strain evidence="2">VKM Ac-1020</strain>
    </source>
</reference>
<feature type="region of interest" description="Disordered" evidence="1">
    <location>
        <begin position="1"/>
        <end position="20"/>
    </location>
</feature>
<feature type="compositionally biased region" description="Low complexity" evidence="1">
    <location>
        <begin position="43"/>
        <end position="57"/>
    </location>
</feature>
<reference evidence="2" key="2">
    <citation type="submission" date="2023-01" db="EMBL/GenBank/DDBJ databases">
        <authorList>
            <person name="Sun Q."/>
            <person name="Evtushenko L."/>
        </authorList>
    </citation>
    <scope>NUCLEOTIDE SEQUENCE</scope>
    <source>
        <strain evidence="2">VKM Ac-1020</strain>
    </source>
</reference>
<dbReference type="EMBL" id="BSEJ01000001">
    <property type="protein sequence ID" value="GLJ60329.1"/>
    <property type="molecule type" value="Genomic_DNA"/>
</dbReference>
<organism evidence="2 3">
    <name type="scientific">Microbacterium barkeri</name>
    <dbReference type="NCBI Taxonomy" id="33917"/>
    <lineage>
        <taxon>Bacteria</taxon>
        <taxon>Bacillati</taxon>
        <taxon>Actinomycetota</taxon>
        <taxon>Actinomycetes</taxon>
        <taxon>Micrococcales</taxon>
        <taxon>Microbacteriaceae</taxon>
        <taxon>Microbacterium</taxon>
    </lineage>
</organism>
<comment type="caution">
    <text evidence="2">The sequence shown here is derived from an EMBL/GenBank/DDBJ whole genome shotgun (WGS) entry which is preliminary data.</text>
</comment>
<accession>A0A9W6H1D2</accession>